<feature type="compositionally biased region" description="Low complexity" evidence="9">
    <location>
        <begin position="115"/>
        <end position="136"/>
    </location>
</feature>
<name>A0A7J6SP12_PEROL</name>
<accession>A0A7J6SP12</accession>
<reference evidence="11 12" key="1">
    <citation type="submission" date="2020-04" db="EMBL/GenBank/DDBJ databases">
        <title>Perkinsus olseni comparative genomics.</title>
        <authorList>
            <person name="Bogema D.R."/>
        </authorList>
    </citation>
    <scope>NUCLEOTIDE SEQUENCE [LARGE SCALE GENOMIC DNA]</scope>
    <source>
        <strain evidence="11">ATCC PRA-205</strain>
    </source>
</reference>
<dbReference type="PRINTS" id="PR00723">
    <property type="entry name" value="SUBTILISIN"/>
</dbReference>
<evidence type="ECO:0000256" key="5">
    <source>
        <dbReference type="ARBA" id="ARBA00023145"/>
    </source>
</evidence>
<dbReference type="GO" id="GO:0004252">
    <property type="term" value="F:serine-type endopeptidase activity"/>
    <property type="evidence" value="ECO:0007669"/>
    <property type="project" value="UniProtKB-UniRule"/>
</dbReference>
<dbReference type="Proteomes" id="UP000574390">
    <property type="component" value="Unassembled WGS sequence"/>
</dbReference>
<dbReference type="InterPro" id="IPR023828">
    <property type="entry name" value="Peptidase_S8_Ser-AS"/>
</dbReference>
<dbReference type="AlphaFoldDB" id="A0A7J6SP12"/>
<evidence type="ECO:0000256" key="3">
    <source>
        <dbReference type="ARBA" id="ARBA00022801"/>
    </source>
</evidence>
<keyword evidence="2 8" id="KW-0645">Protease</keyword>
<dbReference type="PANTHER" id="PTHR43399">
    <property type="entry name" value="SUBTILISIN-RELATED"/>
    <property type="match status" value="1"/>
</dbReference>
<evidence type="ECO:0000256" key="6">
    <source>
        <dbReference type="ARBA" id="ARBA00023529"/>
    </source>
</evidence>
<organism evidence="11 12">
    <name type="scientific">Perkinsus olseni</name>
    <name type="common">Perkinsus atlanticus</name>
    <dbReference type="NCBI Taxonomy" id="32597"/>
    <lineage>
        <taxon>Eukaryota</taxon>
        <taxon>Sar</taxon>
        <taxon>Alveolata</taxon>
        <taxon>Perkinsozoa</taxon>
        <taxon>Perkinsea</taxon>
        <taxon>Perkinsida</taxon>
        <taxon>Perkinsidae</taxon>
        <taxon>Perkinsus</taxon>
    </lineage>
</organism>
<evidence type="ECO:0000256" key="8">
    <source>
        <dbReference type="PROSITE-ProRule" id="PRU01240"/>
    </source>
</evidence>
<dbReference type="EMBL" id="JABANM010013296">
    <property type="protein sequence ID" value="KAF4734581.1"/>
    <property type="molecule type" value="Genomic_DNA"/>
</dbReference>
<feature type="compositionally biased region" description="Low complexity" evidence="9">
    <location>
        <begin position="453"/>
        <end position="468"/>
    </location>
</feature>
<evidence type="ECO:0000256" key="7">
    <source>
        <dbReference type="ARBA" id="ARBA00023619"/>
    </source>
</evidence>
<comment type="catalytic activity">
    <reaction evidence="6">
        <text>Hydrolysis of proteins with broad specificity for peptide bonds, and a preference for a large uncharged residue in P1. Hydrolyzes peptide amides.</text>
        <dbReference type="EC" id="3.4.21.62"/>
    </reaction>
</comment>
<dbReference type="SUPFAM" id="SSF52743">
    <property type="entry name" value="Subtilisin-like"/>
    <property type="match status" value="1"/>
</dbReference>
<feature type="region of interest" description="Disordered" evidence="9">
    <location>
        <begin position="109"/>
        <end position="142"/>
    </location>
</feature>
<evidence type="ECO:0000256" key="1">
    <source>
        <dbReference type="ARBA" id="ARBA00011073"/>
    </source>
</evidence>
<dbReference type="InterPro" id="IPR051048">
    <property type="entry name" value="Peptidase_S8/S53_subtilisin"/>
</dbReference>
<comment type="similarity">
    <text evidence="1 8">Belongs to the peptidase S8 family.</text>
</comment>
<dbReference type="InterPro" id="IPR036852">
    <property type="entry name" value="Peptidase_S8/S53_dom_sf"/>
</dbReference>
<dbReference type="Gene3D" id="3.40.50.200">
    <property type="entry name" value="Peptidase S8/S53 domain"/>
    <property type="match status" value="1"/>
</dbReference>
<feature type="domain" description="Peptidase S8/S53" evidence="10">
    <location>
        <begin position="178"/>
        <end position="417"/>
    </location>
</feature>
<dbReference type="PROSITE" id="PS00138">
    <property type="entry name" value="SUBTILASE_SER"/>
    <property type="match status" value="1"/>
</dbReference>
<dbReference type="Pfam" id="PF00082">
    <property type="entry name" value="Peptidase_S8"/>
    <property type="match status" value="1"/>
</dbReference>
<proteinExistence type="inferred from homology"/>
<keyword evidence="3 8" id="KW-0378">Hydrolase</keyword>
<evidence type="ECO:0000256" key="2">
    <source>
        <dbReference type="ARBA" id="ARBA00022670"/>
    </source>
</evidence>
<evidence type="ECO:0000256" key="9">
    <source>
        <dbReference type="SAM" id="MobiDB-lite"/>
    </source>
</evidence>
<evidence type="ECO:0000313" key="12">
    <source>
        <dbReference type="Proteomes" id="UP000574390"/>
    </source>
</evidence>
<comment type="caution">
    <text evidence="11">The sequence shown here is derived from an EMBL/GenBank/DDBJ whole genome shotgun (WGS) entry which is preliminary data.</text>
</comment>
<evidence type="ECO:0000259" key="10">
    <source>
        <dbReference type="Pfam" id="PF00082"/>
    </source>
</evidence>
<feature type="active site" description="Charge relay system" evidence="8">
    <location>
        <position position="389"/>
    </location>
</feature>
<dbReference type="GO" id="GO:0006508">
    <property type="term" value="P:proteolysis"/>
    <property type="evidence" value="ECO:0007669"/>
    <property type="project" value="UniProtKB-KW"/>
</dbReference>
<dbReference type="InterPro" id="IPR000209">
    <property type="entry name" value="Peptidase_S8/S53_dom"/>
</dbReference>
<dbReference type="InterPro" id="IPR022398">
    <property type="entry name" value="Peptidase_S8_His-AS"/>
</dbReference>
<dbReference type="PANTHER" id="PTHR43399:SF4">
    <property type="entry name" value="CELL WALL-ASSOCIATED PROTEASE"/>
    <property type="match status" value="1"/>
</dbReference>
<feature type="active site" description="Charge relay system" evidence="8">
    <location>
        <position position="226"/>
    </location>
</feature>
<dbReference type="InterPro" id="IPR015500">
    <property type="entry name" value="Peptidase_S8_subtilisin-rel"/>
</dbReference>
<sequence>MDLCKGDAPTHTLVRLSHRGAPVDIRHVPLMMAQAATAGKRSRPLSRGDRECEQCLAQDGMIEDLPLVGVQIVHSDECSASYSQFLEYLQKAAAETGIDFDCEPDNPLTSTPVWRPITTSRRPTTPPTTATTRTPRYCTGGNPVLGTNDPVSSCQSNLERIRIGEAWRLIESSKRKLKKVVLAILDTGVNMKHPDLVNQFWRDPTTGSIGFNFADNNTDVTDKDGHGTWCAGIAGAETNNSIGVAGVANVQLMILKWGDGAGDRLSNALKALDYALRMGATVSSHSYRSETGSRIFEAAMAKAATTGHIAVVGAGNEAKNLDKNPVYPCSIARTIPSMLCVAASPSSTTSKAAITSWSNVGAATQIAAPGVDIYSTDRSGSYGWSYGTSASTPQVAAVAALMAALGLQGQDITDAITRSRTAGLSNKFNVPDVGELDALNAVKIALGQPTSPPRASTTPAASPGDVTA</sequence>
<keyword evidence="4 8" id="KW-0720">Serine protease</keyword>
<dbReference type="EC" id="3.4.21.62" evidence="7"/>
<feature type="region of interest" description="Disordered" evidence="9">
    <location>
        <begin position="447"/>
        <end position="468"/>
    </location>
</feature>
<keyword evidence="5" id="KW-0865">Zymogen</keyword>
<gene>
    <name evidence="11" type="primary">SUB2_53</name>
    <name evidence="11" type="ORF">FOZ62_030109</name>
</gene>
<evidence type="ECO:0000313" key="11">
    <source>
        <dbReference type="EMBL" id="KAF4734581.1"/>
    </source>
</evidence>
<dbReference type="PROSITE" id="PS51892">
    <property type="entry name" value="SUBTILASE"/>
    <property type="match status" value="1"/>
</dbReference>
<feature type="active site" description="Charge relay system" evidence="8">
    <location>
        <position position="186"/>
    </location>
</feature>
<protein>
    <recommendedName>
        <fullName evidence="7">subtilisin</fullName>
        <ecNumber evidence="7">3.4.21.62</ecNumber>
    </recommendedName>
</protein>
<evidence type="ECO:0000256" key="4">
    <source>
        <dbReference type="ARBA" id="ARBA00022825"/>
    </source>
</evidence>
<dbReference type="PROSITE" id="PS00137">
    <property type="entry name" value="SUBTILASE_HIS"/>
    <property type="match status" value="1"/>
</dbReference>